<dbReference type="RefSeq" id="WP_215788469.1">
    <property type="nucleotide sequence ID" value="NZ_JAHKKG010000005.1"/>
</dbReference>
<evidence type="ECO:0000313" key="2">
    <source>
        <dbReference type="Proteomes" id="UP001519654"/>
    </source>
</evidence>
<evidence type="ECO:0008006" key="3">
    <source>
        <dbReference type="Google" id="ProtNLM"/>
    </source>
</evidence>
<protein>
    <recommendedName>
        <fullName evidence="3">Excalibur calcium-binding domain-containing protein</fullName>
    </recommendedName>
</protein>
<sequence length="181" mass="18415">MTGRKFFAVGFVAVLVLAAAVTVFLGLRPGAPVATDAAGPLNQPVPAPAPTVAGSLPPDGVAEAATTVTPSARSVASSRAVPATTRPTNVPAPFVQNFAAQPGVKPLPARPSPTATVSIAPNIDGCDHGYGTRTQCVPWTFPASATDKCAWLAAQGFTKLTVHGKDRHQLDPDRNGIACDA</sequence>
<reference evidence="1 2" key="1">
    <citation type="submission" date="2021-06" db="EMBL/GenBank/DDBJ databases">
        <title>Actinoplanes lichenicola sp. nov., and Actinoplanes ovalisporus sp. nov., isolated from lichen in Thailand.</title>
        <authorList>
            <person name="Saeng-In P."/>
            <person name="Kanchanasin P."/>
            <person name="Yuki M."/>
            <person name="Kudo T."/>
            <person name="Ohkuma M."/>
            <person name="Phongsopitanun W."/>
            <person name="Tanasupawat S."/>
        </authorList>
    </citation>
    <scope>NUCLEOTIDE SEQUENCE [LARGE SCALE GENOMIC DNA]</scope>
    <source>
        <strain evidence="1 2">NBRC 110975</strain>
    </source>
</reference>
<comment type="caution">
    <text evidence="1">The sequence shown here is derived from an EMBL/GenBank/DDBJ whole genome shotgun (WGS) entry which is preliminary data.</text>
</comment>
<dbReference type="Proteomes" id="UP001519654">
    <property type="component" value="Unassembled WGS sequence"/>
</dbReference>
<evidence type="ECO:0000313" key="1">
    <source>
        <dbReference type="EMBL" id="MBU2665248.1"/>
    </source>
</evidence>
<keyword evidence="2" id="KW-1185">Reference proteome</keyword>
<dbReference type="EMBL" id="JAHKKG010000005">
    <property type="protein sequence ID" value="MBU2665248.1"/>
    <property type="molecule type" value="Genomic_DNA"/>
</dbReference>
<proteinExistence type="predicted"/>
<accession>A0ABS5YP67</accession>
<name>A0ABS5YP67_9ACTN</name>
<gene>
    <name evidence="1" type="ORF">KOI35_17225</name>
</gene>
<organism evidence="1 2">
    <name type="scientific">Paractinoplanes bogorensis</name>
    <dbReference type="NCBI Taxonomy" id="1610840"/>
    <lineage>
        <taxon>Bacteria</taxon>
        <taxon>Bacillati</taxon>
        <taxon>Actinomycetota</taxon>
        <taxon>Actinomycetes</taxon>
        <taxon>Micromonosporales</taxon>
        <taxon>Micromonosporaceae</taxon>
        <taxon>Paractinoplanes</taxon>
    </lineage>
</organism>